<dbReference type="Pfam" id="PF13715">
    <property type="entry name" value="CarbopepD_reg_2"/>
    <property type="match status" value="1"/>
</dbReference>
<dbReference type="NCBIfam" id="TIGR04057">
    <property type="entry name" value="SusC_RagA_signa"/>
    <property type="match status" value="1"/>
</dbReference>
<feature type="domain" description="TonB-dependent receptor plug" evidence="9">
    <location>
        <begin position="116"/>
        <end position="221"/>
    </location>
</feature>
<evidence type="ECO:0000256" key="2">
    <source>
        <dbReference type="ARBA" id="ARBA00022448"/>
    </source>
</evidence>
<name>A0ABY3CPI6_9FLAO</name>
<comment type="caution">
    <text evidence="10">The sequence shown here is derived from an EMBL/GenBank/DDBJ whole genome shotgun (WGS) entry which is preliminary data.</text>
</comment>
<accession>A0ABY3CPI6</accession>
<evidence type="ECO:0000313" key="11">
    <source>
        <dbReference type="Proteomes" id="UP000318528"/>
    </source>
</evidence>
<dbReference type="InterPro" id="IPR023997">
    <property type="entry name" value="TonB-dep_OMP_SusC/RagA_CS"/>
</dbReference>
<keyword evidence="8" id="KW-0732">Signal</keyword>
<dbReference type="SUPFAM" id="SSF49464">
    <property type="entry name" value="Carboxypeptidase regulatory domain-like"/>
    <property type="match status" value="1"/>
</dbReference>
<evidence type="ECO:0000256" key="6">
    <source>
        <dbReference type="ARBA" id="ARBA00023237"/>
    </source>
</evidence>
<dbReference type="Proteomes" id="UP000318528">
    <property type="component" value="Unassembled WGS sequence"/>
</dbReference>
<reference evidence="10 11" key="1">
    <citation type="submission" date="2019-07" db="EMBL/GenBank/DDBJ databases">
        <title>Novel species of Flavobacterium.</title>
        <authorList>
            <person name="Liu Q."/>
            <person name="Xin Y.-H."/>
        </authorList>
    </citation>
    <scope>NUCLEOTIDE SEQUENCE [LARGE SCALE GENOMIC DNA]</scope>
    <source>
        <strain evidence="10 11">GSP39</strain>
    </source>
</reference>
<dbReference type="InterPro" id="IPR039426">
    <property type="entry name" value="TonB-dep_rcpt-like"/>
</dbReference>
<evidence type="ECO:0000256" key="7">
    <source>
        <dbReference type="PROSITE-ProRule" id="PRU01360"/>
    </source>
</evidence>
<dbReference type="RefSeq" id="WP_143386328.1">
    <property type="nucleotide sequence ID" value="NZ_VJZM01000004.1"/>
</dbReference>
<dbReference type="NCBIfam" id="TIGR04056">
    <property type="entry name" value="OMP_RagA_SusC"/>
    <property type="match status" value="1"/>
</dbReference>
<organism evidence="10 11">
    <name type="scientific">Flavobacterium gawalongense</name>
    <dbReference type="NCBI Taxonomy" id="2594432"/>
    <lineage>
        <taxon>Bacteria</taxon>
        <taxon>Pseudomonadati</taxon>
        <taxon>Bacteroidota</taxon>
        <taxon>Flavobacteriia</taxon>
        <taxon>Flavobacteriales</taxon>
        <taxon>Flavobacteriaceae</taxon>
        <taxon>Flavobacterium</taxon>
    </lineage>
</organism>
<dbReference type="SUPFAM" id="SSF56935">
    <property type="entry name" value="Porins"/>
    <property type="match status" value="1"/>
</dbReference>
<keyword evidence="6 7" id="KW-0998">Cell outer membrane</keyword>
<dbReference type="Gene3D" id="2.40.170.20">
    <property type="entry name" value="TonB-dependent receptor, beta-barrel domain"/>
    <property type="match status" value="1"/>
</dbReference>
<dbReference type="InterPro" id="IPR036942">
    <property type="entry name" value="Beta-barrel_TonB_sf"/>
</dbReference>
<dbReference type="EMBL" id="VJZN01000004">
    <property type="protein sequence ID" value="TRX08908.1"/>
    <property type="molecule type" value="Genomic_DNA"/>
</dbReference>
<evidence type="ECO:0000259" key="9">
    <source>
        <dbReference type="Pfam" id="PF07715"/>
    </source>
</evidence>
<gene>
    <name evidence="10" type="ORF">FNW12_03750</name>
</gene>
<feature type="chain" id="PRO_5046171316" evidence="8">
    <location>
        <begin position="24"/>
        <end position="1023"/>
    </location>
</feature>
<evidence type="ECO:0000256" key="5">
    <source>
        <dbReference type="ARBA" id="ARBA00023136"/>
    </source>
</evidence>
<comment type="similarity">
    <text evidence="7">Belongs to the TonB-dependent receptor family.</text>
</comment>
<evidence type="ECO:0000256" key="4">
    <source>
        <dbReference type="ARBA" id="ARBA00022692"/>
    </source>
</evidence>
<protein>
    <submittedName>
        <fullName evidence="10">TonB-dependent receptor</fullName>
    </submittedName>
</protein>
<dbReference type="InterPro" id="IPR037066">
    <property type="entry name" value="Plug_dom_sf"/>
</dbReference>
<comment type="subcellular location">
    <subcellularLocation>
        <location evidence="1 7">Cell outer membrane</location>
        <topology evidence="1 7">Multi-pass membrane protein</topology>
    </subcellularLocation>
</comment>
<dbReference type="Pfam" id="PF07715">
    <property type="entry name" value="Plug"/>
    <property type="match status" value="1"/>
</dbReference>
<keyword evidence="10" id="KW-0675">Receptor</keyword>
<sequence length="1023" mass="112673">MKNKFTFLFIISLFTLMYSSGYAQDKVVKGKITDSSGFPLPGANIIIKGTQKGTSTDSDGKYSINVSSGDILVYTFTGSKKEERTVSESTVYNIILKDDSNLLEEVVVVGYGMQKKNDVTGAMISVSAEQLKSRPVNNVIEAMQGKAAGVDITSNERPGTVGSITIRGVRSLTASNSPLYVVDGIPTGGIDNLNSNDIQSIDILKDASATAIYGSRGANGVVIITTKRGKAGKMSLDFSSSLTVENLQDDNKIMNAGEYIEWRRWAKYYANPLVFPRGDQPTNANDFIIFLGSGDPAAWANIQKGWASGTWDGSKVTTTNWMDLVTRTGISKQYNLSASGGTENMNGYLSFGYLDNEGTVKGQGYGRYTMKGSFDVTPKKWFSFGGSINASYSKNEYGQSTVGGNSVVNNIGGLYDAARSIFSYAVPYDSAGNRVEFPGGDIAVKTIVDEEKYSQDQRLSYRTTGSLYTQIDFGSFSPILKGLKYRMNFGPDFNMYRDGVYIDSKSVVRSGSSFASLTKNQTFTYTLDNLLYYDKTIGKHSFGATLLQSQSQYQFETNSMSADGIPFSSQKWNALSSSNVALNGWNSGMTENQLMSYMARLNYSFDGKYLLTVSGRSDGASQLSPEYKWAFFPSAALGWRIDKEDFLSNTSWINQLKVRFGVGVTGNAAIDAYATKEGLVPLFYPYGATVTPGSRPPTTLANQQVGWEKTTQYNIGIDFSVFKGRISGILDMYKSQTKDLLLKRSIPSVTGYIDTYDNIGETANKGIDLTLNTINVRTNKFQWDTSLSASWQEDHIVSLANGKQNDINNGWFINQPLGEIYSYASNGIWKEEDAAEMALFNANGHKFQAGMSRPVDQNGDHKIDANNDRVFIGNTRPKYTVGLTNTFTYNNIELSILLYGRMGYTYNTGGEGQAGRFNQRSINYYTENNKNSEYQKPIYSEGTGDAYSLILGYKNGSYLKVRNISLGYNIPKELAQKIGISNMKIYMQATNPGMLFRKVDWIDLDLGSSSWNRGITTGINVSF</sequence>
<feature type="signal peptide" evidence="8">
    <location>
        <begin position="1"/>
        <end position="23"/>
    </location>
</feature>
<keyword evidence="5 7" id="KW-0472">Membrane</keyword>
<dbReference type="PROSITE" id="PS52016">
    <property type="entry name" value="TONB_DEPENDENT_REC_3"/>
    <property type="match status" value="1"/>
</dbReference>
<evidence type="ECO:0000256" key="3">
    <source>
        <dbReference type="ARBA" id="ARBA00022452"/>
    </source>
</evidence>
<proteinExistence type="inferred from homology"/>
<evidence type="ECO:0000256" key="8">
    <source>
        <dbReference type="SAM" id="SignalP"/>
    </source>
</evidence>
<dbReference type="InterPro" id="IPR008969">
    <property type="entry name" value="CarboxyPept-like_regulatory"/>
</dbReference>
<keyword evidence="11" id="KW-1185">Reference proteome</keyword>
<dbReference type="InterPro" id="IPR023996">
    <property type="entry name" value="TonB-dep_OMP_SusC/RagA"/>
</dbReference>
<keyword evidence="2 7" id="KW-0813">Transport</keyword>
<evidence type="ECO:0000256" key="1">
    <source>
        <dbReference type="ARBA" id="ARBA00004571"/>
    </source>
</evidence>
<dbReference type="InterPro" id="IPR012910">
    <property type="entry name" value="Plug_dom"/>
</dbReference>
<dbReference type="Gene3D" id="2.60.40.1120">
    <property type="entry name" value="Carboxypeptidase-like, regulatory domain"/>
    <property type="match status" value="1"/>
</dbReference>
<evidence type="ECO:0000313" key="10">
    <source>
        <dbReference type="EMBL" id="TRX08908.1"/>
    </source>
</evidence>
<dbReference type="Gene3D" id="2.170.130.10">
    <property type="entry name" value="TonB-dependent receptor, plug domain"/>
    <property type="match status" value="1"/>
</dbReference>
<keyword evidence="3 7" id="KW-1134">Transmembrane beta strand</keyword>
<keyword evidence="4 7" id="KW-0812">Transmembrane</keyword>